<dbReference type="PANTHER" id="PTHR36978:SF4">
    <property type="entry name" value="P-LOOP CONTAINING NUCLEOSIDE TRIPHOSPHATE HYDROLASE PROTEIN"/>
    <property type="match status" value="1"/>
</dbReference>
<organism evidence="2 3">
    <name type="scientific">Nitzschia inconspicua</name>
    <dbReference type="NCBI Taxonomy" id="303405"/>
    <lineage>
        <taxon>Eukaryota</taxon>
        <taxon>Sar</taxon>
        <taxon>Stramenopiles</taxon>
        <taxon>Ochrophyta</taxon>
        <taxon>Bacillariophyta</taxon>
        <taxon>Bacillariophyceae</taxon>
        <taxon>Bacillariophycidae</taxon>
        <taxon>Bacillariales</taxon>
        <taxon>Bacillariaceae</taxon>
        <taxon>Nitzschia</taxon>
    </lineage>
</organism>
<evidence type="ECO:0000313" key="2">
    <source>
        <dbReference type="EMBL" id="KAG7365428.1"/>
    </source>
</evidence>
<dbReference type="AlphaFoldDB" id="A0A9K3PZE6"/>
<keyword evidence="3" id="KW-1185">Reference proteome</keyword>
<evidence type="ECO:0000313" key="3">
    <source>
        <dbReference type="Proteomes" id="UP000693970"/>
    </source>
</evidence>
<dbReference type="OrthoDB" id="408152at2759"/>
<evidence type="ECO:0008006" key="4">
    <source>
        <dbReference type="Google" id="ProtNLM"/>
    </source>
</evidence>
<keyword evidence="1" id="KW-0472">Membrane</keyword>
<sequence length="290" mass="33597">MTSSVRVVGVLRIFGILIWCSTYTKSELQVLVAGLGRTGTRSLHEALEVLGYKAYHFIDFAHAQHWYKLTTGDATVHSLLDRIVEEEGYTAMMDNPTVDIYTDILKKYPTVKVILSVRDTPQQFAKSWKVLYETVEVTERDFSLGFPSFFQWIPAFWYLKRIRCFMGTTHLGLPQCHLLKQWSEYPDGWIEEQYERHNQHVMDTVPEDQLLVFNVEQGWGPLCQFLGKPVPANKPFPHVKFNTSGGLHELKQTSIIVVWLWIPILLVITGAVSWAFCWRSKHIPQHEKED</sequence>
<protein>
    <recommendedName>
        <fullName evidence="4">NAD dependent epimerase/dehydratase</fullName>
    </recommendedName>
</protein>
<comment type="caution">
    <text evidence="2">The sequence shown here is derived from an EMBL/GenBank/DDBJ whole genome shotgun (WGS) entry which is preliminary data.</text>
</comment>
<dbReference type="InterPro" id="IPR040632">
    <property type="entry name" value="Sulfotransfer_4"/>
</dbReference>
<dbReference type="PANTHER" id="PTHR36978">
    <property type="entry name" value="P-LOOP CONTAINING NUCLEOTIDE TRIPHOSPHATE HYDROLASE"/>
    <property type="match status" value="1"/>
</dbReference>
<accession>A0A9K3PZE6</accession>
<dbReference type="Proteomes" id="UP000693970">
    <property type="component" value="Unassembled WGS sequence"/>
</dbReference>
<name>A0A9K3PZE6_9STRA</name>
<gene>
    <name evidence="2" type="ORF">IV203_038632</name>
</gene>
<feature type="transmembrane region" description="Helical" evidence="1">
    <location>
        <begin position="258"/>
        <end position="278"/>
    </location>
</feature>
<keyword evidence="1" id="KW-0812">Transmembrane</keyword>
<dbReference type="EMBL" id="JAGRRH010000009">
    <property type="protein sequence ID" value="KAG7365428.1"/>
    <property type="molecule type" value="Genomic_DNA"/>
</dbReference>
<keyword evidence="1" id="KW-1133">Transmembrane helix</keyword>
<evidence type="ECO:0000256" key="1">
    <source>
        <dbReference type="SAM" id="Phobius"/>
    </source>
</evidence>
<dbReference type="Pfam" id="PF17784">
    <property type="entry name" value="Sulfotransfer_4"/>
    <property type="match status" value="1"/>
</dbReference>
<reference evidence="2" key="2">
    <citation type="submission" date="2021-04" db="EMBL/GenBank/DDBJ databases">
        <authorList>
            <person name="Podell S."/>
        </authorList>
    </citation>
    <scope>NUCLEOTIDE SEQUENCE</scope>
    <source>
        <strain evidence="2">Hildebrandi</strain>
    </source>
</reference>
<reference evidence="2" key="1">
    <citation type="journal article" date="2021" name="Sci. Rep.">
        <title>Diploid genomic architecture of Nitzschia inconspicua, an elite biomass production diatom.</title>
        <authorList>
            <person name="Oliver A."/>
            <person name="Podell S."/>
            <person name="Pinowska A."/>
            <person name="Traller J.C."/>
            <person name="Smith S.R."/>
            <person name="McClure R."/>
            <person name="Beliaev A."/>
            <person name="Bohutskyi P."/>
            <person name="Hill E.A."/>
            <person name="Rabines A."/>
            <person name="Zheng H."/>
            <person name="Allen L.Z."/>
            <person name="Kuo A."/>
            <person name="Grigoriev I.V."/>
            <person name="Allen A.E."/>
            <person name="Hazlebeck D."/>
            <person name="Allen E.E."/>
        </authorList>
    </citation>
    <scope>NUCLEOTIDE SEQUENCE</scope>
    <source>
        <strain evidence="2">Hildebrandi</strain>
    </source>
</reference>
<proteinExistence type="predicted"/>